<evidence type="ECO:0000256" key="1">
    <source>
        <dbReference type="SAM" id="MobiDB-lite"/>
    </source>
</evidence>
<proteinExistence type="predicted"/>
<feature type="region of interest" description="Disordered" evidence="1">
    <location>
        <begin position="23"/>
        <end position="68"/>
    </location>
</feature>
<organism evidence="2">
    <name type="scientific">Arundo donax</name>
    <name type="common">Giant reed</name>
    <name type="synonym">Donax arundinaceus</name>
    <dbReference type="NCBI Taxonomy" id="35708"/>
    <lineage>
        <taxon>Eukaryota</taxon>
        <taxon>Viridiplantae</taxon>
        <taxon>Streptophyta</taxon>
        <taxon>Embryophyta</taxon>
        <taxon>Tracheophyta</taxon>
        <taxon>Spermatophyta</taxon>
        <taxon>Magnoliopsida</taxon>
        <taxon>Liliopsida</taxon>
        <taxon>Poales</taxon>
        <taxon>Poaceae</taxon>
        <taxon>PACMAD clade</taxon>
        <taxon>Arundinoideae</taxon>
        <taxon>Arundineae</taxon>
        <taxon>Arundo</taxon>
    </lineage>
</organism>
<evidence type="ECO:0000313" key="2">
    <source>
        <dbReference type="EMBL" id="JAD36136.1"/>
    </source>
</evidence>
<reference evidence="2" key="1">
    <citation type="submission" date="2014-09" db="EMBL/GenBank/DDBJ databases">
        <authorList>
            <person name="Magalhaes I.L.F."/>
            <person name="Oliveira U."/>
            <person name="Santos F.R."/>
            <person name="Vidigal T.H.D.A."/>
            <person name="Brescovit A.D."/>
            <person name="Santos A.J."/>
        </authorList>
    </citation>
    <scope>NUCLEOTIDE SEQUENCE</scope>
    <source>
        <tissue evidence="2">Shoot tissue taken approximately 20 cm above the soil surface</tissue>
    </source>
</reference>
<reference evidence="2" key="2">
    <citation type="journal article" date="2015" name="Data Brief">
        <title>Shoot transcriptome of the giant reed, Arundo donax.</title>
        <authorList>
            <person name="Barrero R.A."/>
            <person name="Guerrero F.D."/>
            <person name="Moolhuijzen P."/>
            <person name="Goolsby J.A."/>
            <person name="Tidwell J."/>
            <person name="Bellgard S.E."/>
            <person name="Bellgard M.I."/>
        </authorList>
    </citation>
    <scope>NUCLEOTIDE SEQUENCE</scope>
    <source>
        <tissue evidence="2">Shoot tissue taken approximately 20 cm above the soil surface</tissue>
    </source>
</reference>
<dbReference type="AlphaFoldDB" id="A0A0A8ZBH6"/>
<sequence length="142" mass="15074">MKDRRTSSSAAYPSAAVRLRQMQAATSSNREQRMLGGARWRSSAISRGPKKNGMRAMSPGGVDSILSGPPAGSRYSRCGYDGCGGCRAKNISLPHAGVIDGFSAPQANSQMAFSNCMPPGASTTQWQNRCPKMKPPHLSLVT</sequence>
<dbReference type="EMBL" id="GBRH01261759">
    <property type="protein sequence ID" value="JAD36136.1"/>
    <property type="molecule type" value="Transcribed_RNA"/>
</dbReference>
<protein>
    <submittedName>
        <fullName evidence="2">Uncharacterized protein</fullName>
    </submittedName>
</protein>
<name>A0A0A8ZBH6_ARUDO</name>
<accession>A0A0A8ZBH6</accession>